<comment type="caution">
    <text evidence="1">The sequence shown here is derived from an EMBL/GenBank/DDBJ whole genome shotgun (WGS) entry which is preliminary data.</text>
</comment>
<dbReference type="Proteomes" id="UP001642464">
    <property type="component" value="Unassembled WGS sequence"/>
</dbReference>
<gene>
    <name evidence="1" type="ORF">SCF082_LOCUS18633</name>
</gene>
<organism evidence="1 2">
    <name type="scientific">Durusdinium trenchii</name>
    <dbReference type="NCBI Taxonomy" id="1381693"/>
    <lineage>
        <taxon>Eukaryota</taxon>
        <taxon>Sar</taxon>
        <taxon>Alveolata</taxon>
        <taxon>Dinophyceae</taxon>
        <taxon>Suessiales</taxon>
        <taxon>Symbiodiniaceae</taxon>
        <taxon>Durusdinium</taxon>
    </lineage>
</organism>
<protein>
    <submittedName>
        <fullName evidence="1">Uncharacterized protein</fullName>
    </submittedName>
</protein>
<dbReference type="EMBL" id="CAXAMM010012525">
    <property type="protein sequence ID" value="CAK9029067.1"/>
    <property type="molecule type" value="Genomic_DNA"/>
</dbReference>
<sequence>MPPPNATLEQRRDAFGSIVQWVQQNAEMLFPDNATSWCYAHGQECPAHPLCRPRQTPFYQRPLMICCAGVSCLPWTSEGSQDADASECEVPHGIWMAERKLTGSKLQEDIAFVECTPRYPIEKVFQQSLEDTHFCVWVRVGPELMGWPHKRLRTTVWHGPDHPKAIAADFAARFHRATILSGHAFALATEEDRTEEYCMLARKQKNHLKPLDVYTTPKSDLLRLILPPGGVQRFTEWMEEASLASSLGGDFLFDIDHHPNTKGNSGGSDWPVNLRHGTVVAVNTQRPDSWEIMTALEHFAAMGFLLFPEMQEDFGKSPMSEALEGLSSFQLKKFVGNGMHLVTQCAWMMYVLGNTSRVDPRQSQSESPAQFEGH</sequence>
<keyword evidence="2" id="KW-1185">Reference proteome</keyword>
<evidence type="ECO:0000313" key="2">
    <source>
        <dbReference type="Proteomes" id="UP001642464"/>
    </source>
</evidence>
<accession>A0ABP0KQD9</accession>
<name>A0ABP0KQD9_9DINO</name>
<proteinExistence type="predicted"/>
<evidence type="ECO:0000313" key="1">
    <source>
        <dbReference type="EMBL" id="CAK9029067.1"/>
    </source>
</evidence>
<reference evidence="1 2" key="1">
    <citation type="submission" date="2024-02" db="EMBL/GenBank/DDBJ databases">
        <authorList>
            <person name="Chen Y."/>
            <person name="Shah S."/>
            <person name="Dougan E. K."/>
            <person name="Thang M."/>
            <person name="Chan C."/>
        </authorList>
    </citation>
    <scope>NUCLEOTIDE SEQUENCE [LARGE SCALE GENOMIC DNA]</scope>
</reference>